<name>A0A7S2XE30_9EUKA</name>
<dbReference type="EMBL" id="HBHP01023352">
    <property type="protein sequence ID" value="CAD9770543.1"/>
    <property type="molecule type" value="Transcribed_RNA"/>
</dbReference>
<feature type="compositionally biased region" description="Basic and acidic residues" evidence="1">
    <location>
        <begin position="1"/>
        <end position="17"/>
    </location>
</feature>
<dbReference type="PROSITE" id="PS51819">
    <property type="entry name" value="VOC"/>
    <property type="match status" value="1"/>
</dbReference>
<dbReference type="InterPro" id="IPR029068">
    <property type="entry name" value="Glyas_Bleomycin-R_OHBP_Dase"/>
</dbReference>
<feature type="region of interest" description="Disordered" evidence="1">
    <location>
        <begin position="1"/>
        <end position="42"/>
    </location>
</feature>
<organism evidence="3">
    <name type="scientific">Lotharella oceanica</name>
    <dbReference type="NCBI Taxonomy" id="641309"/>
    <lineage>
        <taxon>Eukaryota</taxon>
        <taxon>Sar</taxon>
        <taxon>Rhizaria</taxon>
        <taxon>Cercozoa</taxon>
        <taxon>Chlorarachniophyceae</taxon>
        <taxon>Lotharella</taxon>
    </lineage>
</organism>
<evidence type="ECO:0000313" key="3">
    <source>
        <dbReference type="EMBL" id="CAD9770543.1"/>
    </source>
</evidence>
<evidence type="ECO:0000256" key="1">
    <source>
        <dbReference type="SAM" id="MobiDB-lite"/>
    </source>
</evidence>
<dbReference type="Gene3D" id="3.10.180.10">
    <property type="entry name" value="2,3-Dihydroxybiphenyl 1,2-Dioxygenase, domain 1"/>
    <property type="match status" value="1"/>
</dbReference>
<dbReference type="InterPro" id="IPR004360">
    <property type="entry name" value="Glyas_Fos-R_dOase_dom"/>
</dbReference>
<feature type="domain" description="VOC" evidence="2">
    <location>
        <begin position="49"/>
        <end position="164"/>
    </location>
</feature>
<dbReference type="InterPro" id="IPR037523">
    <property type="entry name" value="VOC_core"/>
</dbReference>
<proteinExistence type="predicted"/>
<protein>
    <recommendedName>
        <fullName evidence="2">VOC domain-containing protein</fullName>
    </recommendedName>
</protein>
<gene>
    <name evidence="3" type="ORF">LSP00402_LOCUS14529</name>
</gene>
<sequence length="168" mass="18760">MGCGPSKHEATAWENIKKSQSKLEQPRKRSLSWTSQSKSKGAYGNAVGNFHRIAIKVRDPPATIKFFTEALGYQIMLVSAGETVLVNGYSVVTLWKDEKAKTGSRLTHLALDVSSKDQLKEVYKRVRSYPGVTTESKPKLLMEGPSRHFVFTEPCGNRLEIVYWGGLL</sequence>
<dbReference type="CDD" id="cd06587">
    <property type="entry name" value="VOC"/>
    <property type="match status" value="1"/>
</dbReference>
<dbReference type="SUPFAM" id="SSF54593">
    <property type="entry name" value="Glyoxalase/Bleomycin resistance protein/Dihydroxybiphenyl dioxygenase"/>
    <property type="match status" value="1"/>
</dbReference>
<dbReference type="Pfam" id="PF00903">
    <property type="entry name" value="Glyoxalase"/>
    <property type="match status" value="1"/>
</dbReference>
<dbReference type="AlphaFoldDB" id="A0A7S2XE30"/>
<reference evidence="3" key="1">
    <citation type="submission" date="2021-01" db="EMBL/GenBank/DDBJ databases">
        <authorList>
            <person name="Corre E."/>
            <person name="Pelletier E."/>
            <person name="Niang G."/>
            <person name="Scheremetjew M."/>
            <person name="Finn R."/>
            <person name="Kale V."/>
            <person name="Holt S."/>
            <person name="Cochrane G."/>
            <person name="Meng A."/>
            <person name="Brown T."/>
            <person name="Cohen L."/>
        </authorList>
    </citation>
    <scope>NUCLEOTIDE SEQUENCE</scope>
    <source>
        <strain evidence="3">CCMP622</strain>
    </source>
</reference>
<evidence type="ECO:0000259" key="2">
    <source>
        <dbReference type="PROSITE" id="PS51819"/>
    </source>
</evidence>
<accession>A0A7S2XE30</accession>